<dbReference type="RefSeq" id="WP_282012410.1">
    <property type="nucleotide sequence ID" value="NZ_OX336137.1"/>
</dbReference>
<evidence type="ECO:0000313" key="3">
    <source>
        <dbReference type="EMBL" id="CAI2719590.1"/>
    </source>
</evidence>
<proteinExistence type="predicted"/>
<protein>
    <submittedName>
        <fullName evidence="3">Cyclic nucleotide-binding protein</fullName>
    </submittedName>
</protein>
<dbReference type="CDD" id="cd00038">
    <property type="entry name" value="CAP_ED"/>
    <property type="match status" value="1"/>
</dbReference>
<evidence type="ECO:0000256" key="1">
    <source>
        <dbReference type="SAM" id="Coils"/>
    </source>
</evidence>
<sequence length="148" mass="17294">MDQATLQHWVEANNFFQFMNSEERSHLYSFKSHWKFVKPGDYVVRVGDADYGFFVIIKGTFSVIKPDDIFLSHLNPGDLFGEISLKSPRKRYSNVVADEEGIVFKVDAMLLDKISSNLHLKIKNQVIEVLIRRLDDMNQRLVKLTRMR</sequence>
<dbReference type="InterPro" id="IPR018490">
    <property type="entry name" value="cNMP-bd_dom_sf"/>
</dbReference>
<dbReference type="SMART" id="SM00100">
    <property type="entry name" value="cNMP"/>
    <property type="match status" value="1"/>
</dbReference>
<dbReference type="InterPro" id="IPR014710">
    <property type="entry name" value="RmlC-like_jellyroll"/>
</dbReference>
<keyword evidence="4" id="KW-1185">Reference proteome</keyword>
<name>A0ABN8W5X6_9BACT</name>
<evidence type="ECO:0000313" key="4">
    <source>
        <dbReference type="Proteomes" id="UP001157733"/>
    </source>
</evidence>
<feature type="coiled-coil region" evidence="1">
    <location>
        <begin position="120"/>
        <end position="147"/>
    </location>
</feature>
<accession>A0ABN8W5X6</accession>
<reference evidence="3 4" key="1">
    <citation type="submission" date="2022-09" db="EMBL/GenBank/DDBJ databases">
        <authorList>
            <person name="Kop L."/>
        </authorList>
    </citation>
    <scope>NUCLEOTIDE SEQUENCE [LARGE SCALE GENOMIC DNA]</scope>
    <source>
        <strain evidence="3 4">347</strain>
    </source>
</reference>
<dbReference type="PROSITE" id="PS50042">
    <property type="entry name" value="CNMP_BINDING_3"/>
    <property type="match status" value="1"/>
</dbReference>
<keyword evidence="1" id="KW-0175">Coiled coil</keyword>
<dbReference type="EMBL" id="OX336137">
    <property type="protein sequence ID" value="CAI2719590.1"/>
    <property type="molecule type" value="Genomic_DNA"/>
</dbReference>
<dbReference type="SUPFAM" id="SSF51206">
    <property type="entry name" value="cAMP-binding domain-like"/>
    <property type="match status" value="1"/>
</dbReference>
<dbReference type="Gene3D" id="2.60.120.10">
    <property type="entry name" value="Jelly Rolls"/>
    <property type="match status" value="1"/>
</dbReference>
<dbReference type="InterPro" id="IPR000595">
    <property type="entry name" value="cNMP-bd_dom"/>
</dbReference>
<organism evidence="3 4">
    <name type="scientific">Nitrospina watsonii</name>
    <dbReference type="NCBI Taxonomy" id="1323948"/>
    <lineage>
        <taxon>Bacteria</taxon>
        <taxon>Pseudomonadati</taxon>
        <taxon>Nitrospinota/Tectimicrobiota group</taxon>
        <taxon>Nitrospinota</taxon>
        <taxon>Nitrospinia</taxon>
        <taxon>Nitrospinales</taxon>
        <taxon>Nitrospinaceae</taxon>
        <taxon>Nitrospina</taxon>
    </lineage>
</organism>
<evidence type="ECO:0000259" key="2">
    <source>
        <dbReference type="PROSITE" id="PS50042"/>
    </source>
</evidence>
<dbReference type="Proteomes" id="UP001157733">
    <property type="component" value="Chromosome"/>
</dbReference>
<dbReference type="Pfam" id="PF00027">
    <property type="entry name" value="cNMP_binding"/>
    <property type="match status" value="1"/>
</dbReference>
<feature type="domain" description="Cyclic nucleotide-binding" evidence="2">
    <location>
        <begin position="15"/>
        <end position="114"/>
    </location>
</feature>
<gene>
    <name evidence="3" type="ORF">NSPWAT_2734</name>
</gene>